<organism evidence="1 2">
    <name type="scientific">Plantactinospora endophytica</name>
    <dbReference type="NCBI Taxonomy" id="673535"/>
    <lineage>
        <taxon>Bacteria</taxon>
        <taxon>Bacillati</taxon>
        <taxon>Actinomycetota</taxon>
        <taxon>Actinomycetes</taxon>
        <taxon>Micromonosporales</taxon>
        <taxon>Micromonosporaceae</taxon>
        <taxon>Plantactinospora</taxon>
    </lineage>
</organism>
<dbReference type="Proteomes" id="UP000646749">
    <property type="component" value="Unassembled WGS sequence"/>
</dbReference>
<reference evidence="1 2" key="1">
    <citation type="submission" date="2021-01" db="EMBL/GenBank/DDBJ databases">
        <title>Whole genome shotgun sequence of Plantactinospora endophytica NBRC 110450.</title>
        <authorList>
            <person name="Komaki H."/>
            <person name="Tamura T."/>
        </authorList>
    </citation>
    <scope>NUCLEOTIDE SEQUENCE [LARGE SCALE GENOMIC DNA]</scope>
    <source>
        <strain evidence="1 2">NBRC 110450</strain>
    </source>
</reference>
<evidence type="ECO:0000313" key="1">
    <source>
        <dbReference type="EMBL" id="GIG89130.1"/>
    </source>
</evidence>
<proteinExistence type="predicted"/>
<comment type="caution">
    <text evidence="1">The sequence shown here is derived from an EMBL/GenBank/DDBJ whole genome shotgun (WGS) entry which is preliminary data.</text>
</comment>
<protein>
    <submittedName>
        <fullName evidence="1">Uncharacterized protein</fullName>
    </submittedName>
</protein>
<keyword evidence="2" id="KW-1185">Reference proteome</keyword>
<dbReference type="EMBL" id="BONW01000019">
    <property type="protein sequence ID" value="GIG89130.1"/>
    <property type="molecule type" value="Genomic_DNA"/>
</dbReference>
<gene>
    <name evidence="1" type="ORF">Pen02_40660</name>
</gene>
<evidence type="ECO:0000313" key="2">
    <source>
        <dbReference type="Proteomes" id="UP000646749"/>
    </source>
</evidence>
<dbReference type="RefSeq" id="WP_203867630.1">
    <property type="nucleotide sequence ID" value="NZ_BONW01000019.1"/>
</dbReference>
<accession>A0ABQ4E377</accession>
<name>A0ABQ4E377_9ACTN</name>
<sequence>MATLRNECEDILDRLPTSALARTATELQATSQRLATVLHGTDHDSARDAIREVDAAVAALVEAVQRLHRSTSVGRRFAESL</sequence>